<dbReference type="SMART" id="SM00355">
    <property type="entry name" value="ZnF_C2H2"/>
    <property type="match status" value="3"/>
</dbReference>
<dbReference type="GO" id="GO:0005634">
    <property type="term" value="C:nucleus"/>
    <property type="evidence" value="ECO:0007669"/>
    <property type="project" value="UniProtKB-SubCell"/>
</dbReference>
<evidence type="ECO:0000256" key="10">
    <source>
        <dbReference type="ARBA" id="ARBA00023163"/>
    </source>
</evidence>
<feature type="domain" description="C2H2-type" evidence="14">
    <location>
        <begin position="71"/>
        <end position="98"/>
    </location>
</feature>
<dbReference type="InterPro" id="IPR036236">
    <property type="entry name" value="Znf_C2H2_sf"/>
</dbReference>
<evidence type="ECO:0000256" key="9">
    <source>
        <dbReference type="ARBA" id="ARBA00023125"/>
    </source>
</evidence>
<evidence type="ECO:0000256" key="6">
    <source>
        <dbReference type="ARBA" id="ARBA00022771"/>
    </source>
</evidence>
<evidence type="ECO:0000256" key="11">
    <source>
        <dbReference type="ARBA" id="ARBA00023242"/>
    </source>
</evidence>
<comment type="similarity">
    <text evidence="3">Belongs to the krueppel C2H2-type zinc-finger protein family.</text>
</comment>
<feature type="domain" description="C2H2-type" evidence="14">
    <location>
        <begin position="127"/>
        <end position="156"/>
    </location>
</feature>
<evidence type="ECO:0000256" key="12">
    <source>
        <dbReference type="PROSITE-ProRule" id="PRU00042"/>
    </source>
</evidence>
<comment type="subcellular location">
    <subcellularLocation>
        <location evidence="2">Nucleus</location>
    </subcellularLocation>
</comment>
<dbReference type="InterPro" id="IPR013087">
    <property type="entry name" value="Znf_C2H2_type"/>
</dbReference>
<protein>
    <recommendedName>
        <fullName evidence="14">C2H2-type domain-containing protein</fullName>
    </recommendedName>
</protein>
<evidence type="ECO:0000313" key="15">
    <source>
        <dbReference type="Ensembl" id="ENSXCOP00000025949.1"/>
    </source>
</evidence>
<reference evidence="15" key="2">
    <citation type="submission" date="2025-09" db="UniProtKB">
        <authorList>
            <consortium name="Ensembl"/>
        </authorList>
    </citation>
    <scope>IDENTIFICATION</scope>
</reference>
<dbReference type="PROSITE" id="PS00028">
    <property type="entry name" value="ZINC_FINGER_C2H2_1"/>
    <property type="match status" value="1"/>
</dbReference>
<dbReference type="GO" id="GO:0000981">
    <property type="term" value="F:DNA-binding transcription factor activity, RNA polymerase II-specific"/>
    <property type="evidence" value="ECO:0007669"/>
    <property type="project" value="TreeGrafter"/>
</dbReference>
<dbReference type="Ensembl" id="ENSXCOT00000026260.1">
    <property type="protein sequence ID" value="ENSXCOP00000025949.1"/>
    <property type="gene ID" value="ENSXCOG00000019385.1"/>
</dbReference>
<sequence>MDPITSLRLTGSQGYRRSCSNNKPSESLQPESDDSVDSDFWKDYKKPQLSSNPQKQDSYLKIHMKQHTERYFCSICGHKSTSSSNLKVHIRTHTGEKPFSCSICGKKYTNKASMLSHMSIHDAERKYNCDTCKKSFAWFTELKYHQCVGESSGEQTHEEDTSINLKQYTLYS</sequence>
<dbReference type="GO" id="GO:0008270">
    <property type="term" value="F:zinc ion binding"/>
    <property type="evidence" value="ECO:0007669"/>
    <property type="project" value="UniProtKB-KW"/>
</dbReference>
<keyword evidence="11" id="KW-0539">Nucleus</keyword>
<proteinExistence type="inferred from homology"/>
<reference evidence="15" key="1">
    <citation type="submission" date="2025-08" db="UniProtKB">
        <authorList>
            <consortium name="Ensembl"/>
        </authorList>
    </citation>
    <scope>IDENTIFICATION</scope>
</reference>
<feature type="region of interest" description="Disordered" evidence="13">
    <location>
        <begin position="1"/>
        <end position="58"/>
    </location>
</feature>
<evidence type="ECO:0000256" key="5">
    <source>
        <dbReference type="ARBA" id="ARBA00022737"/>
    </source>
</evidence>
<keyword evidence="5" id="KW-0677">Repeat</keyword>
<dbReference type="PANTHER" id="PTHR24394:SF44">
    <property type="entry name" value="ZINC FINGER PROTEIN 271-LIKE"/>
    <property type="match status" value="1"/>
</dbReference>
<evidence type="ECO:0000256" key="8">
    <source>
        <dbReference type="ARBA" id="ARBA00023015"/>
    </source>
</evidence>
<keyword evidence="9" id="KW-0238">DNA-binding</keyword>
<evidence type="ECO:0000259" key="14">
    <source>
        <dbReference type="PROSITE" id="PS50157"/>
    </source>
</evidence>
<dbReference type="GeneTree" id="ENSGT01150000286958"/>
<evidence type="ECO:0000256" key="7">
    <source>
        <dbReference type="ARBA" id="ARBA00022833"/>
    </source>
</evidence>
<keyword evidence="6 12" id="KW-0863">Zinc-finger</keyword>
<dbReference type="PROSITE" id="PS50157">
    <property type="entry name" value="ZINC_FINGER_C2H2_2"/>
    <property type="match status" value="3"/>
</dbReference>
<comment type="function">
    <text evidence="1">May be involved in transcriptional regulation.</text>
</comment>
<dbReference type="FunFam" id="3.30.160.60:FF:000446">
    <property type="entry name" value="Zinc finger protein"/>
    <property type="match status" value="1"/>
</dbReference>
<dbReference type="AlphaFoldDB" id="A0A3B5MNG3"/>
<keyword evidence="4" id="KW-0479">Metal-binding</keyword>
<dbReference type="Proteomes" id="UP000261380">
    <property type="component" value="Unplaced"/>
</dbReference>
<feature type="compositionally biased region" description="Polar residues" evidence="13">
    <location>
        <begin position="7"/>
        <end position="30"/>
    </location>
</feature>
<accession>A0A3B5MNG3</accession>
<keyword evidence="16" id="KW-1185">Reference proteome</keyword>
<feature type="compositionally biased region" description="Polar residues" evidence="13">
    <location>
        <begin position="48"/>
        <end position="57"/>
    </location>
</feature>
<evidence type="ECO:0000256" key="13">
    <source>
        <dbReference type="SAM" id="MobiDB-lite"/>
    </source>
</evidence>
<evidence type="ECO:0000256" key="4">
    <source>
        <dbReference type="ARBA" id="ARBA00022723"/>
    </source>
</evidence>
<dbReference type="SUPFAM" id="SSF57667">
    <property type="entry name" value="beta-beta-alpha zinc fingers"/>
    <property type="match status" value="2"/>
</dbReference>
<dbReference type="PANTHER" id="PTHR24394">
    <property type="entry name" value="ZINC FINGER PROTEIN"/>
    <property type="match status" value="1"/>
</dbReference>
<dbReference type="FunFam" id="3.30.160.60:FF:000966">
    <property type="entry name" value="ZFP90 zinc finger protein"/>
    <property type="match status" value="1"/>
</dbReference>
<dbReference type="Gene3D" id="3.30.160.60">
    <property type="entry name" value="Classic Zinc Finger"/>
    <property type="match status" value="3"/>
</dbReference>
<keyword evidence="10" id="KW-0804">Transcription</keyword>
<dbReference type="Pfam" id="PF00096">
    <property type="entry name" value="zf-C2H2"/>
    <property type="match status" value="2"/>
</dbReference>
<evidence type="ECO:0000256" key="2">
    <source>
        <dbReference type="ARBA" id="ARBA00004123"/>
    </source>
</evidence>
<organism evidence="15 16">
    <name type="scientific">Xiphophorus couchianus</name>
    <name type="common">Monterrey platyfish</name>
    <dbReference type="NCBI Taxonomy" id="32473"/>
    <lineage>
        <taxon>Eukaryota</taxon>
        <taxon>Metazoa</taxon>
        <taxon>Chordata</taxon>
        <taxon>Craniata</taxon>
        <taxon>Vertebrata</taxon>
        <taxon>Euteleostomi</taxon>
        <taxon>Actinopterygii</taxon>
        <taxon>Neopterygii</taxon>
        <taxon>Teleostei</taxon>
        <taxon>Neoteleostei</taxon>
        <taxon>Acanthomorphata</taxon>
        <taxon>Ovalentaria</taxon>
        <taxon>Atherinomorphae</taxon>
        <taxon>Cyprinodontiformes</taxon>
        <taxon>Poeciliidae</taxon>
        <taxon>Poeciliinae</taxon>
        <taxon>Xiphophorus</taxon>
    </lineage>
</organism>
<dbReference type="GO" id="GO:0003677">
    <property type="term" value="F:DNA binding"/>
    <property type="evidence" value="ECO:0007669"/>
    <property type="project" value="UniProtKB-KW"/>
</dbReference>
<name>A0A3B5MNG3_9TELE</name>
<evidence type="ECO:0000256" key="3">
    <source>
        <dbReference type="ARBA" id="ARBA00006991"/>
    </source>
</evidence>
<keyword evidence="7" id="KW-0862">Zinc</keyword>
<feature type="domain" description="C2H2-type" evidence="14">
    <location>
        <begin position="99"/>
        <end position="126"/>
    </location>
</feature>
<evidence type="ECO:0000313" key="16">
    <source>
        <dbReference type="Proteomes" id="UP000261380"/>
    </source>
</evidence>
<keyword evidence="8" id="KW-0805">Transcription regulation</keyword>
<evidence type="ECO:0000256" key="1">
    <source>
        <dbReference type="ARBA" id="ARBA00003767"/>
    </source>
</evidence>